<reference evidence="3" key="1">
    <citation type="journal article" date="2019" name="Sci. Rep.">
        <title>Draft genome of Tanacetum cinerariifolium, the natural source of mosquito coil.</title>
        <authorList>
            <person name="Yamashiro T."/>
            <person name="Shiraishi A."/>
            <person name="Satake H."/>
            <person name="Nakayama K."/>
        </authorList>
    </citation>
    <scope>NUCLEOTIDE SEQUENCE</scope>
</reference>
<organism evidence="3">
    <name type="scientific">Tanacetum cinerariifolium</name>
    <name type="common">Dalmatian daisy</name>
    <name type="synonym">Chrysanthemum cinerariifolium</name>
    <dbReference type="NCBI Taxonomy" id="118510"/>
    <lineage>
        <taxon>Eukaryota</taxon>
        <taxon>Viridiplantae</taxon>
        <taxon>Streptophyta</taxon>
        <taxon>Embryophyta</taxon>
        <taxon>Tracheophyta</taxon>
        <taxon>Spermatophyta</taxon>
        <taxon>Magnoliopsida</taxon>
        <taxon>eudicotyledons</taxon>
        <taxon>Gunneridae</taxon>
        <taxon>Pentapetalae</taxon>
        <taxon>asterids</taxon>
        <taxon>campanulids</taxon>
        <taxon>Asterales</taxon>
        <taxon>Asteraceae</taxon>
        <taxon>Asteroideae</taxon>
        <taxon>Anthemideae</taxon>
        <taxon>Anthemidinae</taxon>
        <taxon>Tanacetum</taxon>
    </lineage>
</organism>
<dbReference type="PANTHER" id="PTHR42648:SF32">
    <property type="entry name" value="RIBONUCLEASE H-LIKE DOMAIN, GAG-PRE-INTEGRASE DOMAIN PROTEIN-RELATED"/>
    <property type="match status" value="1"/>
</dbReference>
<dbReference type="Gene3D" id="3.30.420.10">
    <property type="entry name" value="Ribonuclease H-like superfamily/Ribonuclease H"/>
    <property type="match status" value="1"/>
</dbReference>
<feature type="region of interest" description="Disordered" evidence="1">
    <location>
        <begin position="460"/>
        <end position="482"/>
    </location>
</feature>
<dbReference type="SUPFAM" id="SSF53098">
    <property type="entry name" value="Ribonuclease H-like"/>
    <property type="match status" value="1"/>
</dbReference>
<dbReference type="CDD" id="cd09272">
    <property type="entry name" value="RNase_HI_RT_Ty1"/>
    <property type="match status" value="1"/>
</dbReference>
<protein>
    <submittedName>
        <fullName evidence="3">Putative ribonuclease H-like domain-containing protein</fullName>
    </submittedName>
</protein>
<comment type="caution">
    <text evidence="3">The sequence shown here is derived from an EMBL/GenBank/DDBJ whole genome shotgun (WGS) entry which is preliminary data.</text>
</comment>
<dbReference type="AlphaFoldDB" id="A0A6L2KG78"/>
<evidence type="ECO:0000259" key="2">
    <source>
        <dbReference type="PROSITE" id="PS50994"/>
    </source>
</evidence>
<feature type="compositionally biased region" description="Polar residues" evidence="1">
    <location>
        <begin position="304"/>
        <end position="316"/>
    </location>
</feature>
<gene>
    <name evidence="3" type="ORF">Tci_019705</name>
</gene>
<feature type="domain" description="Integrase catalytic" evidence="2">
    <location>
        <begin position="92"/>
        <end position="270"/>
    </location>
</feature>
<name>A0A6L2KG78_TANCI</name>
<dbReference type="InterPro" id="IPR001584">
    <property type="entry name" value="Integrase_cat-core"/>
</dbReference>
<accession>A0A6L2KG78</accession>
<dbReference type="InterPro" id="IPR039537">
    <property type="entry name" value="Retrotran_Ty1/copia-like"/>
</dbReference>
<proteinExistence type="predicted"/>
<dbReference type="PANTHER" id="PTHR42648">
    <property type="entry name" value="TRANSPOSASE, PUTATIVE-RELATED"/>
    <property type="match status" value="1"/>
</dbReference>
<dbReference type="InterPro" id="IPR036397">
    <property type="entry name" value="RNaseH_sf"/>
</dbReference>
<dbReference type="InterPro" id="IPR012337">
    <property type="entry name" value="RNaseH-like_sf"/>
</dbReference>
<dbReference type="PROSITE" id="PS50994">
    <property type="entry name" value="INTEGRASE"/>
    <property type="match status" value="1"/>
</dbReference>
<feature type="region of interest" description="Disordered" evidence="1">
    <location>
        <begin position="292"/>
        <end position="316"/>
    </location>
</feature>
<evidence type="ECO:0000313" key="3">
    <source>
        <dbReference type="EMBL" id="GEU47727.1"/>
    </source>
</evidence>
<dbReference type="GO" id="GO:0015074">
    <property type="term" value="P:DNA integration"/>
    <property type="evidence" value="ECO:0007669"/>
    <property type="project" value="InterPro"/>
</dbReference>
<dbReference type="GO" id="GO:0003676">
    <property type="term" value="F:nucleic acid binding"/>
    <property type="evidence" value="ECO:0007669"/>
    <property type="project" value="InterPro"/>
</dbReference>
<dbReference type="EMBL" id="BKCJ010002315">
    <property type="protein sequence ID" value="GEU47727.1"/>
    <property type="molecule type" value="Genomic_DNA"/>
</dbReference>
<evidence type="ECO:0000256" key="1">
    <source>
        <dbReference type="SAM" id="MobiDB-lite"/>
    </source>
</evidence>
<sequence length="919" mass="104951">MTHFSLRIFFKVDVLPSTDNEDKVFNPGILIHKNLFEVTIQETPDKNVKKISISNASLILEDFNPPLYELPFHKEVPGSETLLLFSSKNEEKVFKPGILTSKGVYTSLLLELSHRGRKAFKIMSLLMEDMCHLVKEDARLLAKEQSKLDETSGILRNFITEIENLKDLKVKIIRCDNEGEFRNKEMNDFCSRKRIKREFSNARTPQQNEVAERRNRTLIEAARSMLADAKLPVTFWAEAVNTACTNSTSFLGTKEAAGQDVKKDVKKDVSFLRYIALPNWFHEAHLESSTNNAQDACNADAPKSSGNSNPTATSTNPSIIMAISTTEAEYVAAASGYGQVLWIQNQLLDYGHHFIRDCFEKKLISMDHIHTDDNVTDLLTKPFDVGRFQYLVVEQAMRGYVKGNHIIYTTFIDPTAFCDYHNMIAIMEKYEHNIDFHQIVDFVEASHLRQYTRRARIAQSSALPTAADEPASPIRDDSQVIQHQRQQDEMALKITAQDMEIATLKARIKHLEDIDGGGHDPSEEDATIKGRRLETGEEAGCRPMGIERCACWDLDNSTWGASVLSSRVQVSVPPTAEVATVSIPSAGEIPTISVPTGSGMIPTASLIFSTATVATPYSRRKEEMARDAQRMNEQIDRDAEIARIHAEEELQMMIDGLERSNEMIAKHSYEYDQAVGELTIREKIELINELVKYQDHLASILKYKAQQSKPLSKKQQREFYMSVLRSHVEKGERFKRKGLSLEQDNAKKVKISEEVSEEDLKAIMQLVPVEEVYVEALQVKHPIIDWEIQTEGQRIYLKFIWLGGSTASYQFFVDMLKHFDREDLNQLWALVKETLNIRQATSDKKKELWVELKRLYEPDVKDQLWTQTQALLHDPVEWRLYDSCGVHHVLSRDQEIFMLVEKEYPLRKGLAIAMIINKL</sequence>